<keyword evidence="3" id="KW-1185">Reference proteome</keyword>
<accession>A0ABQ3BAI6</accession>
<proteinExistence type="predicted"/>
<evidence type="ECO:0000256" key="1">
    <source>
        <dbReference type="SAM" id="Phobius"/>
    </source>
</evidence>
<keyword evidence="1" id="KW-1133">Transmembrane helix</keyword>
<sequence>MLVSGTVVIMVLGSAMTALIVVSAALAIWDKREDSHRRHWKPAESSAH</sequence>
<name>A0ABQ3BAI6_9GAMM</name>
<dbReference type="Proteomes" id="UP000619761">
    <property type="component" value="Unassembled WGS sequence"/>
</dbReference>
<keyword evidence="1" id="KW-0472">Membrane</keyword>
<organism evidence="2 3">
    <name type="scientific">Cellvibrio zantedeschiae</name>
    <dbReference type="NCBI Taxonomy" id="1237077"/>
    <lineage>
        <taxon>Bacteria</taxon>
        <taxon>Pseudomonadati</taxon>
        <taxon>Pseudomonadota</taxon>
        <taxon>Gammaproteobacteria</taxon>
        <taxon>Cellvibrionales</taxon>
        <taxon>Cellvibrionaceae</taxon>
        <taxon>Cellvibrio</taxon>
    </lineage>
</organism>
<reference evidence="3" key="1">
    <citation type="journal article" date="2019" name="Int. J. Syst. Evol. Microbiol.">
        <title>The Global Catalogue of Microorganisms (GCM) 10K type strain sequencing project: providing services to taxonomists for standard genome sequencing and annotation.</title>
        <authorList>
            <consortium name="The Broad Institute Genomics Platform"/>
            <consortium name="The Broad Institute Genome Sequencing Center for Infectious Disease"/>
            <person name="Wu L."/>
            <person name="Ma J."/>
        </authorList>
    </citation>
    <scope>NUCLEOTIDE SEQUENCE [LARGE SCALE GENOMIC DNA]</scope>
    <source>
        <strain evidence="3">KCTC 32239</strain>
    </source>
</reference>
<keyword evidence="1" id="KW-0812">Transmembrane</keyword>
<dbReference type="RefSeq" id="WP_189421316.1">
    <property type="nucleotide sequence ID" value="NZ_BMYZ01000005.1"/>
</dbReference>
<evidence type="ECO:0000313" key="3">
    <source>
        <dbReference type="Proteomes" id="UP000619761"/>
    </source>
</evidence>
<gene>
    <name evidence="2" type="ORF">GCM10011613_36560</name>
</gene>
<feature type="transmembrane region" description="Helical" evidence="1">
    <location>
        <begin position="6"/>
        <end position="29"/>
    </location>
</feature>
<dbReference type="EMBL" id="BMYZ01000005">
    <property type="protein sequence ID" value="GGY88201.1"/>
    <property type="molecule type" value="Genomic_DNA"/>
</dbReference>
<protein>
    <submittedName>
        <fullName evidence="2">Uncharacterized protein</fullName>
    </submittedName>
</protein>
<evidence type="ECO:0000313" key="2">
    <source>
        <dbReference type="EMBL" id="GGY88201.1"/>
    </source>
</evidence>
<comment type="caution">
    <text evidence="2">The sequence shown here is derived from an EMBL/GenBank/DDBJ whole genome shotgun (WGS) entry which is preliminary data.</text>
</comment>